<evidence type="ECO:0000313" key="6">
    <source>
        <dbReference type="Proteomes" id="UP000189703"/>
    </source>
</evidence>
<evidence type="ECO:0000313" key="7">
    <source>
        <dbReference type="RefSeq" id="XP_010279525.1"/>
    </source>
</evidence>
<dbReference type="GeneID" id="104613419"/>
<dbReference type="CDD" id="cd20543">
    <property type="entry name" value="CYCLIN_AtCycD-like_rpt1"/>
    <property type="match status" value="1"/>
</dbReference>
<dbReference type="SUPFAM" id="SSF47954">
    <property type="entry name" value="Cyclin-like"/>
    <property type="match status" value="1"/>
</dbReference>
<dbReference type="InterPro" id="IPR006671">
    <property type="entry name" value="Cyclin_N"/>
</dbReference>
<dbReference type="InterPro" id="IPR013763">
    <property type="entry name" value="Cyclin-like_dom"/>
</dbReference>
<accession>A0A1U8BQG3</accession>
<dbReference type="CDD" id="cd20544">
    <property type="entry name" value="CYCLIN_AtCycD-like_rpt2"/>
    <property type="match status" value="1"/>
</dbReference>
<keyword evidence="4" id="KW-0131">Cell cycle</keyword>
<dbReference type="Pfam" id="PF00134">
    <property type="entry name" value="Cyclin_N"/>
    <property type="match status" value="1"/>
</dbReference>
<proteinExistence type="inferred from homology"/>
<dbReference type="KEGG" id="nnu:104613419"/>
<evidence type="ECO:0000256" key="1">
    <source>
        <dbReference type="ARBA" id="ARBA00009065"/>
    </source>
</evidence>
<dbReference type="InterPro" id="IPR039361">
    <property type="entry name" value="Cyclin"/>
</dbReference>
<dbReference type="Pfam" id="PF02984">
    <property type="entry name" value="Cyclin_C"/>
    <property type="match status" value="1"/>
</dbReference>
<evidence type="ECO:0000256" key="2">
    <source>
        <dbReference type="ARBA" id="ARBA00022618"/>
    </source>
</evidence>
<keyword evidence="6" id="KW-1185">Reference proteome</keyword>
<dbReference type="eggNOG" id="KOG0656">
    <property type="taxonomic scope" value="Eukaryota"/>
</dbReference>
<sequence length="346" mass="38528">MPLTMDCFSSLLCAEDRRLIVGNDEVDEVASEPCGMDQQEQLFSFDDSAVDDTRVLLLLQKEEEMVPKEDYLTRLHSGDLDVSARNDSVDWIYKVHSHYNFEPLTACLSVNYLDRFLSQYELPRGGKAWMVSLLSVACLALAAKMEETDCPQPIDLQVIEGKPVFEARTIQRMELMLLSVLKWRTNAVTPLSFIEYFLCKLKDPEHPNPKSLIFRSVELILITTKGVEFLEFRPSEIALAVAISVVGESQTIDFERAFDSCSSFSSSHLNKESVFKCYELVQEIITSIGVGKSPPMSPAGVLDAAALLSYESSNRTSTTCSSSSSLFVVINGAESGSGTKRRKLTL</sequence>
<dbReference type="RefSeq" id="XP_010279525.1">
    <property type="nucleotide sequence ID" value="XM_010281223.2"/>
</dbReference>
<dbReference type="STRING" id="4432.A0A1U8BQG3"/>
<dbReference type="GO" id="GO:0000307">
    <property type="term" value="C:cyclin-dependent protein kinase holoenzyme complex"/>
    <property type="evidence" value="ECO:0000318"/>
    <property type="project" value="GO_Central"/>
</dbReference>
<comment type="similarity">
    <text evidence="1">Belongs to the cyclin family. Cyclin D subfamily.</text>
</comment>
<dbReference type="GO" id="GO:0051301">
    <property type="term" value="P:cell division"/>
    <property type="evidence" value="ECO:0007669"/>
    <property type="project" value="UniProtKB-KW"/>
</dbReference>
<dbReference type="PROSITE" id="PS00292">
    <property type="entry name" value="CYCLINS"/>
    <property type="match status" value="1"/>
</dbReference>
<dbReference type="SMART" id="SM00385">
    <property type="entry name" value="CYCLIN"/>
    <property type="match status" value="1"/>
</dbReference>
<dbReference type="AlphaFoldDB" id="A0A1U8BQG3"/>
<name>A0A1U8BQG3_NELNU</name>
<dbReference type="OMA" id="CEEENCH"/>
<evidence type="ECO:0000256" key="3">
    <source>
        <dbReference type="ARBA" id="ARBA00023127"/>
    </source>
</evidence>
<organism evidence="6 7">
    <name type="scientific">Nelumbo nucifera</name>
    <name type="common">Sacred lotus</name>
    <dbReference type="NCBI Taxonomy" id="4432"/>
    <lineage>
        <taxon>Eukaryota</taxon>
        <taxon>Viridiplantae</taxon>
        <taxon>Streptophyta</taxon>
        <taxon>Embryophyta</taxon>
        <taxon>Tracheophyta</taxon>
        <taxon>Spermatophyta</taxon>
        <taxon>Magnoliopsida</taxon>
        <taxon>Proteales</taxon>
        <taxon>Nelumbonaceae</taxon>
        <taxon>Nelumbo</taxon>
    </lineage>
</organism>
<dbReference type="Gene3D" id="1.10.472.10">
    <property type="entry name" value="Cyclin-like"/>
    <property type="match status" value="2"/>
</dbReference>
<gene>
    <name evidence="7" type="primary">LOC104613419</name>
</gene>
<dbReference type="SMART" id="SM01332">
    <property type="entry name" value="Cyclin_C"/>
    <property type="match status" value="1"/>
</dbReference>
<dbReference type="GO" id="GO:0005737">
    <property type="term" value="C:cytoplasm"/>
    <property type="evidence" value="ECO:0000318"/>
    <property type="project" value="GO_Central"/>
</dbReference>
<dbReference type="PANTHER" id="PTHR10177">
    <property type="entry name" value="CYCLINS"/>
    <property type="match status" value="1"/>
</dbReference>
<dbReference type="InterPro" id="IPR004367">
    <property type="entry name" value="Cyclin_C-dom"/>
</dbReference>
<protein>
    <submittedName>
        <fullName evidence="7">Cyclin-D4-1-like</fullName>
    </submittedName>
</protein>
<dbReference type="Proteomes" id="UP000189703">
    <property type="component" value="Unplaced"/>
</dbReference>
<dbReference type="GO" id="GO:0005634">
    <property type="term" value="C:nucleus"/>
    <property type="evidence" value="ECO:0000318"/>
    <property type="project" value="GO_Central"/>
</dbReference>
<dbReference type="OrthoDB" id="5590282at2759"/>
<dbReference type="InterPro" id="IPR048258">
    <property type="entry name" value="Cyclins_cyclin-box"/>
</dbReference>
<dbReference type="FunFam" id="1.10.472.10:FF:000040">
    <property type="entry name" value="D6-type cyclin"/>
    <property type="match status" value="1"/>
</dbReference>
<dbReference type="GO" id="GO:0000082">
    <property type="term" value="P:G1/S transition of mitotic cell cycle"/>
    <property type="evidence" value="ECO:0000318"/>
    <property type="project" value="GO_Central"/>
</dbReference>
<dbReference type="FunFam" id="1.10.472.10:FF:000034">
    <property type="entry name" value="D2/4-type cyclin"/>
    <property type="match status" value="1"/>
</dbReference>
<keyword evidence="2" id="KW-0132">Cell division</keyword>
<keyword evidence="3 5" id="KW-0195">Cyclin</keyword>
<dbReference type="GO" id="GO:0016538">
    <property type="term" value="F:cyclin-dependent protein serine/threonine kinase regulator activity"/>
    <property type="evidence" value="ECO:0000318"/>
    <property type="project" value="GO_Central"/>
</dbReference>
<evidence type="ECO:0000256" key="4">
    <source>
        <dbReference type="ARBA" id="ARBA00023306"/>
    </source>
</evidence>
<reference evidence="7" key="1">
    <citation type="submission" date="2025-08" db="UniProtKB">
        <authorList>
            <consortium name="RefSeq"/>
        </authorList>
    </citation>
    <scope>IDENTIFICATION</scope>
</reference>
<evidence type="ECO:0000256" key="5">
    <source>
        <dbReference type="RuleBase" id="RU000383"/>
    </source>
</evidence>
<dbReference type="InterPro" id="IPR036915">
    <property type="entry name" value="Cyclin-like_sf"/>
</dbReference>